<dbReference type="AlphaFoldDB" id="A0A395WA58"/>
<evidence type="ECO:0000256" key="1">
    <source>
        <dbReference type="SAM" id="MobiDB-lite"/>
    </source>
</evidence>
<accession>A0A395WA58</accession>
<comment type="caution">
    <text evidence="2">The sequence shown here is derived from an EMBL/GenBank/DDBJ whole genome shotgun (WGS) entry which is preliminary data.</text>
</comment>
<gene>
    <name evidence="2" type="ORF">DWW32_00605</name>
</gene>
<feature type="region of interest" description="Disordered" evidence="1">
    <location>
        <begin position="179"/>
        <end position="214"/>
    </location>
</feature>
<dbReference type="RefSeq" id="WP_118324271.1">
    <property type="nucleotide sequence ID" value="NZ_QRYQ01000001.1"/>
</dbReference>
<dbReference type="EMBL" id="QRYQ01000001">
    <property type="protein sequence ID" value="RGU94048.1"/>
    <property type="molecule type" value="Genomic_DNA"/>
</dbReference>
<dbReference type="InterPro" id="IPR006490">
    <property type="entry name" value="Maj_tail_phi13"/>
</dbReference>
<organism evidence="2 3">
    <name type="scientific">Holdemanella biformis</name>
    <dbReference type="NCBI Taxonomy" id="1735"/>
    <lineage>
        <taxon>Bacteria</taxon>
        <taxon>Bacillati</taxon>
        <taxon>Bacillota</taxon>
        <taxon>Erysipelotrichia</taxon>
        <taxon>Erysipelotrichales</taxon>
        <taxon>Erysipelotrichaceae</taxon>
        <taxon>Holdemanella</taxon>
    </lineage>
</organism>
<name>A0A395WA58_9FIRM</name>
<protein>
    <submittedName>
        <fullName evidence="2">Phage tail protein</fullName>
    </submittedName>
</protein>
<evidence type="ECO:0000313" key="2">
    <source>
        <dbReference type="EMBL" id="RGU94048.1"/>
    </source>
</evidence>
<evidence type="ECO:0000313" key="3">
    <source>
        <dbReference type="Proteomes" id="UP000265489"/>
    </source>
</evidence>
<sequence length="214" mass="23523">MAEKNKVRFGLKNVHVCSITEDAGAITYGKPTAWKGAKSLTLDPEGETNKYYADNIAYFTTNTNNGYSGSLEMSEIPEEIEKMIFNTVTTEEGNLAEDANVLPNNVALMFQFEGDVSATKHIFYKVVFARPNIEGETKEESTDPKTTSMDITAIPVEQGDHQWVKSKCRKGDTNYESFFTTAPKLPSPKASEMSQEAGTPVVVQSDDGKKVSAL</sequence>
<dbReference type="Proteomes" id="UP000265489">
    <property type="component" value="Unassembled WGS sequence"/>
</dbReference>
<dbReference type="NCBIfam" id="TIGR01603">
    <property type="entry name" value="maj_tail_phi13"/>
    <property type="match status" value="1"/>
</dbReference>
<reference evidence="2 3" key="1">
    <citation type="submission" date="2018-08" db="EMBL/GenBank/DDBJ databases">
        <title>A genome reference for cultivated species of the human gut microbiota.</title>
        <authorList>
            <person name="Zou Y."/>
            <person name="Xue W."/>
            <person name="Luo G."/>
        </authorList>
    </citation>
    <scope>NUCLEOTIDE SEQUENCE [LARGE SCALE GENOMIC DNA]</scope>
    <source>
        <strain evidence="2 3">AF15-20</strain>
    </source>
</reference>
<proteinExistence type="predicted"/>